<dbReference type="Proteomes" id="UP000683360">
    <property type="component" value="Unassembled WGS sequence"/>
</dbReference>
<sequence>MEPATHDLSVALYRYMCQNIVGTEEQVRTLRMMNTVRDNLQSNEGWTMITSGSLGEGLQIRGSDLDIMMVFTFVEVCENPNIHFYPCTTYFTMEQEDTSPGFTKLRLVYKSATHDTSVDLYRFMCQHIVGTEEQVKTVRMMNSVRDNLRSNNDWTVITSGSFGDGLQMRGSDLDIMMAIKCIEVCEDTNIPFNPDAIYLAIETEDTQPESAKQNPSMVMYDYLCQNIVGTEVHVKTIRMTNAVRDNLQSDNITTVINSGSFGDGLEMQGSDVDPWRCQFIFDS</sequence>
<keyword evidence="2" id="KW-1185">Reference proteome</keyword>
<dbReference type="OrthoDB" id="6151876at2759"/>
<evidence type="ECO:0000313" key="2">
    <source>
        <dbReference type="Proteomes" id="UP000683360"/>
    </source>
</evidence>
<dbReference type="AlphaFoldDB" id="A0A8S3QGY9"/>
<proteinExistence type="predicted"/>
<evidence type="ECO:0000313" key="1">
    <source>
        <dbReference type="EMBL" id="CAG2194704.1"/>
    </source>
</evidence>
<gene>
    <name evidence="1" type="ORF">MEDL_9706</name>
</gene>
<protein>
    <submittedName>
        <fullName evidence="1">Uncharacterized protein</fullName>
    </submittedName>
</protein>
<organism evidence="1 2">
    <name type="scientific">Mytilus edulis</name>
    <name type="common">Blue mussel</name>
    <dbReference type="NCBI Taxonomy" id="6550"/>
    <lineage>
        <taxon>Eukaryota</taxon>
        <taxon>Metazoa</taxon>
        <taxon>Spiralia</taxon>
        <taxon>Lophotrochozoa</taxon>
        <taxon>Mollusca</taxon>
        <taxon>Bivalvia</taxon>
        <taxon>Autobranchia</taxon>
        <taxon>Pteriomorphia</taxon>
        <taxon>Mytilida</taxon>
        <taxon>Mytiloidea</taxon>
        <taxon>Mytilidae</taxon>
        <taxon>Mytilinae</taxon>
        <taxon>Mytilus</taxon>
    </lineage>
</organism>
<accession>A0A8S3QGY9</accession>
<reference evidence="1" key="1">
    <citation type="submission" date="2021-03" db="EMBL/GenBank/DDBJ databases">
        <authorList>
            <person name="Bekaert M."/>
        </authorList>
    </citation>
    <scope>NUCLEOTIDE SEQUENCE</scope>
</reference>
<name>A0A8S3QGY9_MYTED</name>
<dbReference type="EMBL" id="CAJPWZ010000491">
    <property type="protein sequence ID" value="CAG2194704.1"/>
    <property type="molecule type" value="Genomic_DNA"/>
</dbReference>
<comment type="caution">
    <text evidence="1">The sequence shown here is derived from an EMBL/GenBank/DDBJ whole genome shotgun (WGS) entry which is preliminary data.</text>
</comment>